<protein>
    <submittedName>
        <fullName evidence="4">IS110 family transposase ISHne3</fullName>
    </submittedName>
</protein>
<dbReference type="Pfam" id="PF02371">
    <property type="entry name" value="Transposase_20"/>
    <property type="match status" value="1"/>
</dbReference>
<reference evidence="4" key="2">
    <citation type="submission" date="2021-08" db="EMBL/GenBank/DDBJ databases">
        <authorList>
            <person name="Tani A."/>
            <person name="Ola A."/>
            <person name="Ogura Y."/>
            <person name="Katsura K."/>
            <person name="Hayashi T."/>
        </authorList>
    </citation>
    <scope>NUCLEOTIDE SEQUENCE</scope>
    <source>
        <strain evidence="4">DSM 23632</strain>
    </source>
</reference>
<evidence type="ECO:0000313" key="4">
    <source>
        <dbReference type="EMBL" id="GJE62165.1"/>
    </source>
</evidence>
<keyword evidence="1" id="KW-0175">Coiled coil</keyword>
<feature type="domain" description="Transposase IS110-like N-terminal" evidence="2">
    <location>
        <begin position="9"/>
        <end position="146"/>
    </location>
</feature>
<dbReference type="PANTHER" id="PTHR33055">
    <property type="entry name" value="TRANSPOSASE FOR INSERTION SEQUENCE ELEMENT IS1111A"/>
    <property type="match status" value="1"/>
</dbReference>
<proteinExistence type="predicted"/>
<dbReference type="RefSeq" id="WP_238184803.1">
    <property type="nucleotide sequence ID" value="NZ_BPRB01000280.1"/>
</dbReference>
<evidence type="ECO:0000313" key="5">
    <source>
        <dbReference type="Proteomes" id="UP001055057"/>
    </source>
</evidence>
<dbReference type="EMBL" id="BPRB01000280">
    <property type="protein sequence ID" value="GJE62165.1"/>
    <property type="molecule type" value="Genomic_DNA"/>
</dbReference>
<dbReference type="Proteomes" id="UP001055057">
    <property type="component" value="Unassembled WGS sequence"/>
</dbReference>
<evidence type="ECO:0000259" key="3">
    <source>
        <dbReference type="Pfam" id="PF02371"/>
    </source>
</evidence>
<organism evidence="4 5">
    <name type="scientific">Methylobacterium trifolii</name>
    <dbReference type="NCBI Taxonomy" id="1003092"/>
    <lineage>
        <taxon>Bacteria</taxon>
        <taxon>Pseudomonadati</taxon>
        <taxon>Pseudomonadota</taxon>
        <taxon>Alphaproteobacteria</taxon>
        <taxon>Hyphomicrobiales</taxon>
        <taxon>Methylobacteriaceae</taxon>
        <taxon>Methylobacterium</taxon>
    </lineage>
</organism>
<dbReference type="Pfam" id="PF01548">
    <property type="entry name" value="DEDD_Tnp_IS110"/>
    <property type="match status" value="1"/>
</dbReference>
<dbReference type="InterPro" id="IPR003346">
    <property type="entry name" value="Transposase_20"/>
</dbReference>
<sequence>MTENSTIIAGIDTGKAKLDIALRPGGETLQVDNTRAGHSDLLAFLARHKVATVGIEASGGYERAVVAALCAGGFRVVLLQPRQVRAFAQYKLRRAKNDRLDAGLIADSVAGLAARQVMFDPHLAQLGEALRRIEQIEADIVRAKTRRESFHDARLRKAQTREVERLQRLLKAEMKRLVAEVDAAPALAARLSLIESVEGIGRRTALTLLIDMPELGQLSREQAACLAGLAPFDHDSGTHKGVRRIGGGRASVRRALYAAALPASFRWNAALCQLYQRLVAAGKPHKKALTACARKLLTYANAVLQRGTPWTNTEPLLNGC</sequence>
<comment type="caution">
    <text evidence="4">The sequence shown here is derived from an EMBL/GenBank/DDBJ whole genome shotgun (WGS) entry which is preliminary data.</text>
</comment>
<feature type="domain" description="Transposase IS116/IS110/IS902 C-terminal" evidence="3">
    <location>
        <begin position="192"/>
        <end position="276"/>
    </location>
</feature>
<evidence type="ECO:0000256" key="1">
    <source>
        <dbReference type="SAM" id="Coils"/>
    </source>
</evidence>
<accession>A0ABQ4U8L7</accession>
<dbReference type="InterPro" id="IPR047650">
    <property type="entry name" value="Transpos_IS110"/>
</dbReference>
<dbReference type="InterPro" id="IPR002525">
    <property type="entry name" value="Transp_IS110-like_N"/>
</dbReference>
<keyword evidence="5" id="KW-1185">Reference proteome</keyword>
<feature type="coiled-coil region" evidence="1">
    <location>
        <begin position="126"/>
        <end position="176"/>
    </location>
</feature>
<name>A0ABQ4U8L7_9HYPH</name>
<dbReference type="NCBIfam" id="NF033542">
    <property type="entry name" value="transpos_IS110"/>
    <property type="match status" value="1"/>
</dbReference>
<reference evidence="4" key="1">
    <citation type="journal article" date="2021" name="Front. Microbiol.">
        <title>Comprehensive Comparative Genomics and Phenotyping of Methylobacterium Species.</title>
        <authorList>
            <person name="Alessa O."/>
            <person name="Ogura Y."/>
            <person name="Fujitani Y."/>
            <person name="Takami H."/>
            <person name="Hayashi T."/>
            <person name="Sahin N."/>
            <person name="Tani A."/>
        </authorList>
    </citation>
    <scope>NUCLEOTIDE SEQUENCE</scope>
    <source>
        <strain evidence="4">DSM 23632</strain>
    </source>
</reference>
<evidence type="ECO:0000259" key="2">
    <source>
        <dbReference type="Pfam" id="PF01548"/>
    </source>
</evidence>
<gene>
    <name evidence="4" type="ORF">MPOCJGCO_4295</name>
</gene>
<dbReference type="PANTHER" id="PTHR33055:SF3">
    <property type="entry name" value="PUTATIVE TRANSPOSASE FOR IS117-RELATED"/>
    <property type="match status" value="1"/>
</dbReference>